<gene>
    <name evidence="3" type="primary">LOC112691600</name>
    <name evidence="1" type="ORF">g.38440</name>
</gene>
<dbReference type="AlphaFoldDB" id="A0A2S2Q868"/>
<dbReference type="RefSeq" id="XP_025421695.1">
    <property type="nucleotide sequence ID" value="XM_025565910.1"/>
</dbReference>
<accession>A0A2S2Q868</accession>
<dbReference type="Proteomes" id="UP000694846">
    <property type="component" value="Unplaced"/>
</dbReference>
<dbReference type="PANTHER" id="PTHR39951">
    <property type="entry name" value="FI22632P1"/>
    <property type="match status" value="1"/>
</dbReference>
<organism evidence="1">
    <name type="scientific">Sipha flava</name>
    <name type="common">yellow sugarcane aphid</name>
    <dbReference type="NCBI Taxonomy" id="143950"/>
    <lineage>
        <taxon>Eukaryota</taxon>
        <taxon>Metazoa</taxon>
        <taxon>Ecdysozoa</taxon>
        <taxon>Arthropoda</taxon>
        <taxon>Hexapoda</taxon>
        <taxon>Insecta</taxon>
        <taxon>Pterygota</taxon>
        <taxon>Neoptera</taxon>
        <taxon>Paraneoptera</taxon>
        <taxon>Hemiptera</taxon>
        <taxon>Sternorrhyncha</taxon>
        <taxon>Aphidomorpha</taxon>
        <taxon>Aphidoidea</taxon>
        <taxon>Aphididae</taxon>
        <taxon>Sipha</taxon>
    </lineage>
</organism>
<dbReference type="GeneID" id="112691600"/>
<reference evidence="3" key="2">
    <citation type="submission" date="2025-04" db="UniProtKB">
        <authorList>
            <consortium name="RefSeq"/>
        </authorList>
    </citation>
    <scope>IDENTIFICATION</scope>
    <source>
        <tissue evidence="3">Whole body</tissue>
    </source>
</reference>
<name>A0A2S2Q868_9HEMI</name>
<protein>
    <submittedName>
        <fullName evidence="3">Uncharacterized protein LOC112691600</fullName>
    </submittedName>
</protein>
<evidence type="ECO:0000313" key="1">
    <source>
        <dbReference type="EMBL" id="MBY73760.1"/>
    </source>
</evidence>
<keyword evidence="2" id="KW-1185">Reference proteome</keyword>
<dbReference type="OrthoDB" id="7677333at2759"/>
<reference evidence="1" key="1">
    <citation type="submission" date="2018-04" db="EMBL/GenBank/DDBJ databases">
        <title>Transcriptome assembly of Sipha flava.</title>
        <authorList>
            <person name="Scully E.D."/>
            <person name="Geib S.M."/>
            <person name="Palmer N.A."/>
            <person name="Koch K."/>
            <person name="Bradshaw J."/>
            <person name="Heng-Moss T."/>
            <person name="Sarath G."/>
        </authorList>
    </citation>
    <scope>NUCLEOTIDE SEQUENCE</scope>
</reference>
<evidence type="ECO:0000313" key="3">
    <source>
        <dbReference type="RefSeq" id="XP_025421695.1"/>
    </source>
</evidence>
<proteinExistence type="predicted"/>
<evidence type="ECO:0000313" key="2">
    <source>
        <dbReference type="Proteomes" id="UP000694846"/>
    </source>
</evidence>
<dbReference type="EMBL" id="GGMS01004557">
    <property type="protein sequence ID" value="MBY73760.1"/>
    <property type="molecule type" value="Transcribed_RNA"/>
</dbReference>
<sequence>MRTAAVPVAPSLLLATAIVITVIATQARGGIISLIQNNVLGSAVFHRQQSWPFDPAVSARRAPEFIALHGDKSDKLIERIGLGLDGRQQERRQQQLTRDYLYDQQQQQQKNVAGVYQLQQSQAFELPSGFAGR</sequence>
<dbReference type="PANTHER" id="PTHR39951:SF2">
    <property type="entry name" value="IP05660P"/>
    <property type="match status" value="1"/>
</dbReference>